<name>A0A382X7Y0_9ZZZZ</name>
<dbReference type="Gene3D" id="3.40.50.300">
    <property type="entry name" value="P-loop containing nucleotide triphosphate hydrolases"/>
    <property type="match status" value="1"/>
</dbReference>
<dbReference type="GO" id="GO:0005524">
    <property type="term" value="F:ATP binding"/>
    <property type="evidence" value="ECO:0007669"/>
    <property type="project" value="InterPro"/>
</dbReference>
<dbReference type="InterPro" id="IPR027417">
    <property type="entry name" value="P-loop_NTPase"/>
</dbReference>
<dbReference type="PANTHER" id="PTHR30050">
    <property type="entry name" value="CHROMOSOMAL REPLICATION INITIATOR PROTEIN DNAA"/>
    <property type="match status" value="1"/>
</dbReference>
<dbReference type="SUPFAM" id="SSF52540">
    <property type="entry name" value="P-loop containing nucleoside triphosphate hydrolases"/>
    <property type="match status" value="1"/>
</dbReference>
<dbReference type="PANTHER" id="PTHR30050:SF4">
    <property type="entry name" value="ATP-BINDING PROTEIN RV3427C IN INSERTION SEQUENCE-RELATED"/>
    <property type="match status" value="1"/>
</dbReference>
<reference evidence="1" key="1">
    <citation type="submission" date="2018-05" db="EMBL/GenBank/DDBJ databases">
        <authorList>
            <person name="Lanie J.A."/>
            <person name="Ng W.-L."/>
            <person name="Kazmierczak K.M."/>
            <person name="Andrzejewski T.M."/>
            <person name="Davidsen T.M."/>
            <person name="Wayne K.J."/>
            <person name="Tettelin H."/>
            <person name="Glass J.I."/>
            <person name="Rusch D."/>
            <person name="Podicherti R."/>
            <person name="Tsui H.-C.T."/>
            <person name="Winkler M.E."/>
        </authorList>
    </citation>
    <scope>NUCLEOTIDE SEQUENCE</scope>
</reference>
<proteinExistence type="predicted"/>
<organism evidence="1">
    <name type="scientific">marine metagenome</name>
    <dbReference type="NCBI Taxonomy" id="408172"/>
    <lineage>
        <taxon>unclassified sequences</taxon>
        <taxon>metagenomes</taxon>
        <taxon>ecological metagenomes</taxon>
    </lineage>
</organism>
<gene>
    <name evidence="1" type="ORF">METZ01_LOCUS419838</name>
</gene>
<protein>
    <submittedName>
        <fullName evidence="1">Uncharacterized protein</fullName>
    </submittedName>
</protein>
<dbReference type="AlphaFoldDB" id="A0A382X7Y0"/>
<accession>A0A382X7Y0</accession>
<evidence type="ECO:0000313" key="1">
    <source>
        <dbReference type="EMBL" id="SVD66984.1"/>
    </source>
</evidence>
<sequence length="207" mass="23318">MTEWHGVKYWRNQSKDERTRLAEIPPSLEHSRLSNYTAVPNSVSKWLREFPEHREAGVGLLFAGKHGSGKSHLAVAALRGAIRSYRQTGRYITANDYVRALDDERQNDGVLPDSYAEGNLIPYLRSMYDVVVLDDVDAIRQTSYAKREFSDLLSSRCAKKLVTIVSCHDGIDKLKFNVTAQFHSLVRASCVPVVLTSGDHRRSIRGA</sequence>
<dbReference type="EMBL" id="UINC01165539">
    <property type="protein sequence ID" value="SVD66984.1"/>
    <property type="molecule type" value="Genomic_DNA"/>
</dbReference>
<dbReference type="GO" id="GO:0006260">
    <property type="term" value="P:DNA replication"/>
    <property type="evidence" value="ECO:0007669"/>
    <property type="project" value="TreeGrafter"/>
</dbReference>